<evidence type="ECO:0000259" key="7">
    <source>
        <dbReference type="Pfam" id="PF00520"/>
    </source>
</evidence>
<dbReference type="EMBL" id="CAJNJA010075031">
    <property type="protein sequence ID" value="CAE7913965.1"/>
    <property type="molecule type" value="Genomic_DNA"/>
</dbReference>
<dbReference type="InterPro" id="IPR005821">
    <property type="entry name" value="Ion_trans_dom"/>
</dbReference>
<evidence type="ECO:0000256" key="5">
    <source>
        <dbReference type="SAM" id="MobiDB-lite"/>
    </source>
</evidence>
<dbReference type="AlphaFoldDB" id="A0A813BNX7"/>
<feature type="region of interest" description="Disordered" evidence="5">
    <location>
        <begin position="216"/>
        <end position="240"/>
    </location>
</feature>
<name>A0A813BNX7_9DINO</name>
<feature type="region of interest" description="Disordered" evidence="5">
    <location>
        <begin position="264"/>
        <end position="287"/>
    </location>
</feature>
<keyword evidence="3 6" id="KW-1133">Transmembrane helix</keyword>
<dbReference type="SUPFAM" id="SSF81324">
    <property type="entry name" value="Voltage-gated potassium channels"/>
    <property type="match status" value="1"/>
</dbReference>
<keyword evidence="2 6" id="KW-0812">Transmembrane</keyword>
<dbReference type="InterPro" id="IPR027359">
    <property type="entry name" value="Volt_channel_dom_sf"/>
</dbReference>
<proteinExistence type="predicted"/>
<reference evidence="8" key="1">
    <citation type="submission" date="2021-02" db="EMBL/GenBank/DDBJ databases">
        <authorList>
            <person name="Dougan E. K."/>
            <person name="Rhodes N."/>
            <person name="Thang M."/>
            <person name="Chan C."/>
        </authorList>
    </citation>
    <scope>NUCLEOTIDE SEQUENCE</scope>
</reference>
<comment type="subcellular location">
    <subcellularLocation>
        <location evidence="1">Membrane</location>
        <topology evidence="1">Multi-pass membrane protein</topology>
    </subcellularLocation>
</comment>
<comment type="caution">
    <text evidence="8">The sequence shown here is derived from an EMBL/GenBank/DDBJ whole genome shotgun (WGS) entry which is preliminary data.</text>
</comment>
<feature type="transmembrane region" description="Helical" evidence="6">
    <location>
        <begin position="363"/>
        <end position="384"/>
    </location>
</feature>
<evidence type="ECO:0000256" key="4">
    <source>
        <dbReference type="ARBA" id="ARBA00023136"/>
    </source>
</evidence>
<feature type="domain" description="Ion transport" evidence="7">
    <location>
        <begin position="358"/>
        <end position="611"/>
    </location>
</feature>
<feature type="transmembrane region" description="Helical" evidence="6">
    <location>
        <begin position="508"/>
        <end position="532"/>
    </location>
</feature>
<feature type="transmembrane region" description="Helical" evidence="6">
    <location>
        <begin position="586"/>
        <end position="611"/>
    </location>
</feature>
<dbReference type="Proteomes" id="UP000601435">
    <property type="component" value="Unassembled WGS sequence"/>
</dbReference>
<protein>
    <submittedName>
        <fullName evidence="8">CACNA1D protein</fullName>
    </submittedName>
</protein>
<dbReference type="InterPro" id="IPR043203">
    <property type="entry name" value="VGCC_Ca_Na"/>
</dbReference>
<organism evidence="8 9">
    <name type="scientific">Symbiodinium necroappetens</name>
    <dbReference type="NCBI Taxonomy" id="1628268"/>
    <lineage>
        <taxon>Eukaryota</taxon>
        <taxon>Sar</taxon>
        <taxon>Alveolata</taxon>
        <taxon>Dinophyceae</taxon>
        <taxon>Suessiales</taxon>
        <taxon>Symbiodiniaceae</taxon>
        <taxon>Symbiodinium</taxon>
    </lineage>
</organism>
<accession>A0A813BNX7</accession>
<evidence type="ECO:0000256" key="2">
    <source>
        <dbReference type="ARBA" id="ARBA00022692"/>
    </source>
</evidence>
<keyword evidence="9" id="KW-1185">Reference proteome</keyword>
<dbReference type="Gene3D" id="1.20.120.350">
    <property type="entry name" value="Voltage-gated potassium channels. Chain C"/>
    <property type="match status" value="1"/>
</dbReference>
<evidence type="ECO:0000256" key="3">
    <source>
        <dbReference type="ARBA" id="ARBA00022989"/>
    </source>
</evidence>
<feature type="compositionally biased region" description="Polar residues" evidence="5">
    <location>
        <begin position="221"/>
        <end position="235"/>
    </location>
</feature>
<evidence type="ECO:0000256" key="1">
    <source>
        <dbReference type="ARBA" id="ARBA00004141"/>
    </source>
</evidence>
<dbReference type="Pfam" id="PF00520">
    <property type="entry name" value="Ion_trans"/>
    <property type="match status" value="1"/>
</dbReference>
<evidence type="ECO:0000313" key="9">
    <source>
        <dbReference type="Proteomes" id="UP000601435"/>
    </source>
</evidence>
<evidence type="ECO:0000256" key="6">
    <source>
        <dbReference type="SAM" id="Phobius"/>
    </source>
</evidence>
<gene>
    <name evidence="8" type="primary">CACNA1D</name>
    <name evidence="8" type="ORF">SNEC2469_LOCUS31239</name>
</gene>
<evidence type="ECO:0000313" key="8">
    <source>
        <dbReference type="EMBL" id="CAE7913965.1"/>
    </source>
</evidence>
<feature type="non-terminal residue" evidence="8">
    <location>
        <position position="634"/>
    </location>
</feature>
<sequence length="634" mass="70843">MAFESRLRGTAALLEEAKRSDSRGLALLEELLVAFGKRDAPGLSEHERHRIAAEDVEPLLELLQEVVSASGQAAAALHHAARSQVEGGASDASAEEVKSLFQAADFVEQDAQLKDTVVILAEPSKPDYIRDVNALASTMAALAKHVEIPHPEDEEPICSPRSAVRVQFAQDSPRSRPSQDGQLPALLAQHHRELIRKLEVQDDVLSQILLKCVRDSREQKSGLQSPSRVSSQQTLDMERMSNHSDEAGWVMPLPTKVTSADLLPDEHDEDEPHHPTEHAFHKRPSVQFSERSSRLSFTPRSTFTPKLFTTFSQADLKLRESADHAQGINSRKRFASCKGTSLEHMKSPENCWQWLVGHPLFDWFFATVVLLNAVFIGVDVQMSIGSMEIRPMQIQVMQYCFTALFTIELALRFVANGVRLFCLEDWMWSLLDVFIVATSLWEIMVDIVTALEAVNGNMEKIAGISSLKVFRIIRITRIVKTIQLMRVFRFVMAFRTLISSIIHTLKALFWALILLLLIVYVFAVLFTQAVNAHIYDPEATSMSAANLEFSAKYFGSLPDTMLSLFMAIANGVSWEDILAPLRAISSAWVLLFLFYVAFTYFAVLNVVTGVFCQSAIDSAQNDHATLVQSMLANK</sequence>
<dbReference type="GO" id="GO:0005248">
    <property type="term" value="F:voltage-gated sodium channel activity"/>
    <property type="evidence" value="ECO:0007669"/>
    <property type="project" value="TreeGrafter"/>
</dbReference>
<dbReference type="PANTHER" id="PTHR10037">
    <property type="entry name" value="VOLTAGE-GATED CATION CHANNEL CALCIUM AND SODIUM"/>
    <property type="match status" value="1"/>
</dbReference>
<dbReference type="OrthoDB" id="416585at2759"/>
<dbReference type="PANTHER" id="PTHR10037:SF62">
    <property type="entry name" value="SODIUM CHANNEL PROTEIN 60E"/>
    <property type="match status" value="1"/>
</dbReference>
<dbReference type="Gene3D" id="1.10.287.70">
    <property type="match status" value="1"/>
</dbReference>
<feature type="compositionally biased region" description="Basic and acidic residues" evidence="5">
    <location>
        <begin position="270"/>
        <end position="279"/>
    </location>
</feature>
<keyword evidence="4 6" id="KW-0472">Membrane</keyword>
<dbReference type="GO" id="GO:0001518">
    <property type="term" value="C:voltage-gated sodium channel complex"/>
    <property type="evidence" value="ECO:0007669"/>
    <property type="project" value="TreeGrafter"/>
</dbReference>